<dbReference type="PROSITE" id="PS51089">
    <property type="entry name" value="HP"/>
    <property type="match status" value="1"/>
</dbReference>
<dbReference type="InterPro" id="IPR051618">
    <property type="entry name" value="Actin-binding_LIM"/>
</dbReference>
<dbReference type="STRING" id="62062.ENSHHUP00000015267"/>
<dbReference type="GO" id="GO:0051015">
    <property type="term" value="F:actin filament binding"/>
    <property type="evidence" value="ECO:0007669"/>
    <property type="project" value="TreeGrafter"/>
</dbReference>
<dbReference type="Pfam" id="PF02209">
    <property type="entry name" value="VHP"/>
    <property type="match status" value="1"/>
</dbReference>
<keyword evidence="3" id="KW-1185">Reference proteome</keyword>
<proteinExistence type="predicted"/>
<protein>
    <recommendedName>
        <fullName evidence="1">HP domain-containing protein</fullName>
    </recommendedName>
</protein>
<dbReference type="PANTHER" id="PTHR24213">
    <property type="entry name" value="ACTIN-BINDING LIM PROTEIN"/>
    <property type="match status" value="1"/>
</dbReference>
<dbReference type="GO" id="GO:0030032">
    <property type="term" value="P:lamellipodium assembly"/>
    <property type="evidence" value="ECO:0007669"/>
    <property type="project" value="TreeGrafter"/>
</dbReference>
<dbReference type="GeneTree" id="ENSGT00950000182850"/>
<reference evidence="2" key="2">
    <citation type="submission" date="2025-08" db="UniProtKB">
        <authorList>
            <consortium name="Ensembl"/>
        </authorList>
    </citation>
    <scope>IDENTIFICATION</scope>
</reference>
<evidence type="ECO:0000313" key="3">
    <source>
        <dbReference type="Proteomes" id="UP000314982"/>
    </source>
</evidence>
<dbReference type="GO" id="GO:0007010">
    <property type="term" value="P:cytoskeleton organization"/>
    <property type="evidence" value="ECO:0007669"/>
    <property type="project" value="InterPro"/>
</dbReference>
<dbReference type="PANTHER" id="PTHR24213:SF6">
    <property type="entry name" value="ACTIN-BINDING LIM PROTEIN 2"/>
    <property type="match status" value="1"/>
</dbReference>
<feature type="domain" description="HP" evidence="1">
    <location>
        <begin position="1"/>
        <end position="69"/>
    </location>
</feature>
<dbReference type="Proteomes" id="UP000314982">
    <property type="component" value="Unassembled WGS sequence"/>
</dbReference>
<reference evidence="2" key="3">
    <citation type="submission" date="2025-09" db="UniProtKB">
        <authorList>
            <consortium name="Ensembl"/>
        </authorList>
    </citation>
    <scope>IDENTIFICATION</scope>
</reference>
<dbReference type="AlphaFoldDB" id="A0A4W5KGC1"/>
<dbReference type="Gene3D" id="1.10.950.10">
    <property type="entry name" value="Villin headpiece domain"/>
    <property type="match status" value="1"/>
</dbReference>
<dbReference type="SUPFAM" id="SSF47050">
    <property type="entry name" value="VHP, Villin headpiece domain"/>
    <property type="match status" value="1"/>
</dbReference>
<dbReference type="InterPro" id="IPR036886">
    <property type="entry name" value="Villin_headpiece_dom_sf"/>
</dbReference>
<dbReference type="InterPro" id="IPR003128">
    <property type="entry name" value="Villin_headpiece"/>
</dbReference>
<organism evidence="2 3">
    <name type="scientific">Hucho hucho</name>
    <name type="common">huchen</name>
    <dbReference type="NCBI Taxonomy" id="62062"/>
    <lineage>
        <taxon>Eukaryota</taxon>
        <taxon>Metazoa</taxon>
        <taxon>Chordata</taxon>
        <taxon>Craniata</taxon>
        <taxon>Vertebrata</taxon>
        <taxon>Euteleostomi</taxon>
        <taxon>Actinopterygii</taxon>
        <taxon>Neopterygii</taxon>
        <taxon>Teleostei</taxon>
        <taxon>Protacanthopterygii</taxon>
        <taxon>Salmoniformes</taxon>
        <taxon>Salmonidae</taxon>
        <taxon>Salmoninae</taxon>
        <taxon>Hucho</taxon>
    </lineage>
</organism>
<evidence type="ECO:0000259" key="1">
    <source>
        <dbReference type="PROSITE" id="PS51089"/>
    </source>
</evidence>
<dbReference type="FunFam" id="1.10.950.10:FF:000001">
    <property type="entry name" value="actin-binding LIM protein 1 isoform X2"/>
    <property type="match status" value="1"/>
</dbReference>
<accession>A0A4W5KGC1</accession>
<dbReference type="SMART" id="SM00153">
    <property type="entry name" value="VHP"/>
    <property type="match status" value="1"/>
</dbReference>
<evidence type="ECO:0000313" key="2">
    <source>
        <dbReference type="Ensembl" id="ENSHHUP00000015267.1"/>
    </source>
</evidence>
<sequence length="69" mass="8427">MCSFQVYPYEVLSVTHRVRVKLPRDVDRTRLERHLSPEDFHIVFGMTLDQFDRMALWKKNDMKKKARLF</sequence>
<dbReference type="GO" id="GO:0015629">
    <property type="term" value="C:actin cytoskeleton"/>
    <property type="evidence" value="ECO:0007669"/>
    <property type="project" value="TreeGrafter"/>
</dbReference>
<reference evidence="3" key="1">
    <citation type="submission" date="2018-06" db="EMBL/GenBank/DDBJ databases">
        <title>Genome assembly of Danube salmon.</title>
        <authorList>
            <person name="Macqueen D.J."/>
            <person name="Gundappa M.K."/>
        </authorList>
    </citation>
    <scope>NUCLEOTIDE SEQUENCE [LARGE SCALE GENOMIC DNA]</scope>
</reference>
<dbReference type="Ensembl" id="ENSHHUT00000015804.1">
    <property type="protein sequence ID" value="ENSHHUP00000015267.1"/>
    <property type="gene ID" value="ENSHHUG00000009501.1"/>
</dbReference>
<name>A0A4W5KGC1_9TELE</name>